<evidence type="ECO:0000313" key="1">
    <source>
        <dbReference type="EMBL" id="EBA40349.1"/>
    </source>
</evidence>
<reference evidence="1 2" key="2">
    <citation type="submission" date="2007-04" db="EMBL/GenBank/DDBJ databases">
        <authorList>
            <person name="Fulton L."/>
            <person name="Clifton S."/>
            <person name="Fulton B."/>
            <person name="Xu J."/>
            <person name="Minx P."/>
            <person name="Mardis E.R."/>
            <person name="Wilson R.K."/>
        </authorList>
    </citation>
    <scope>NUCLEOTIDE SEQUENCE [LARGE SCALE GENOMIC DNA]</scope>
    <source>
        <strain evidence="2">ATCC 25986 / DSM 3979 / JCM 10188 / KCTC 3647 / NCTC 11838 / VPI 1003</strain>
    </source>
</reference>
<protein>
    <submittedName>
        <fullName evidence="1">Uncharacterized protein</fullName>
    </submittedName>
</protein>
<name>A4E6J0_COLAA</name>
<organism evidence="1 2">
    <name type="scientific">Collinsella aerofaciens (strain ATCC 25986 / DSM 3979 / JCM 10188 / KCTC 3647 / NCTC 11838 / VPI 1003)</name>
    <dbReference type="NCBI Taxonomy" id="411903"/>
    <lineage>
        <taxon>Bacteria</taxon>
        <taxon>Bacillati</taxon>
        <taxon>Actinomycetota</taxon>
        <taxon>Coriobacteriia</taxon>
        <taxon>Coriobacteriales</taxon>
        <taxon>Coriobacteriaceae</taxon>
        <taxon>Collinsella</taxon>
    </lineage>
</organism>
<dbReference type="EMBL" id="AAVN02000001">
    <property type="protein sequence ID" value="EBA40349.1"/>
    <property type="molecule type" value="Genomic_DNA"/>
</dbReference>
<dbReference type="AlphaFoldDB" id="A4E6J0"/>
<dbReference type="Proteomes" id="UP000002979">
    <property type="component" value="Unassembled WGS sequence"/>
</dbReference>
<proteinExistence type="predicted"/>
<comment type="caution">
    <text evidence="1">The sequence shown here is derived from an EMBL/GenBank/DDBJ whole genome shotgun (WGS) entry which is preliminary data.</text>
</comment>
<sequence length="35" mass="3846">MNDLNHRHFGDIKTAGKSVANFVDYLPWSAGAILS</sequence>
<reference evidence="1 2" key="1">
    <citation type="submission" date="2007-01" db="EMBL/GenBank/DDBJ databases">
        <title>Draft genome sequence of Collinsella aerofaciens (ATCC 25986).</title>
        <authorList>
            <person name="Sudarsanam P."/>
            <person name="Ley R."/>
            <person name="Guruge J."/>
            <person name="Turnbaugh P.J."/>
            <person name="Mahowald M."/>
            <person name="Liep D."/>
            <person name="Gordon J."/>
        </authorList>
    </citation>
    <scope>NUCLEOTIDE SEQUENCE [LARGE SCALE GENOMIC DNA]</scope>
    <source>
        <strain evidence="2">ATCC 25986 / DSM 3979 / JCM 10188 / KCTC 3647 / NCTC 11838 / VPI 1003</strain>
    </source>
</reference>
<evidence type="ECO:0000313" key="2">
    <source>
        <dbReference type="Proteomes" id="UP000002979"/>
    </source>
</evidence>
<gene>
    <name evidence="1" type="ORF">COLAER_00013</name>
</gene>
<accession>A4E6J0</accession>